<evidence type="ECO:0000313" key="2">
    <source>
        <dbReference type="Proteomes" id="UP000027093"/>
    </source>
</evidence>
<protein>
    <submittedName>
        <fullName evidence="1">Uncharacterized protein</fullName>
    </submittedName>
</protein>
<keyword evidence="2" id="KW-1185">Reference proteome</keyword>
<proteinExistence type="predicted"/>
<dbReference type="HOGENOM" id="CLU_2821047_0_0_2"/>
<dbReference type="GeneID" id="74945468"/>
<evidence type="ECO:0000313" key="1">
    <source>
        <dbReference type="EMBL" id="AIC14395.1"/>
    </source>
</evidence>
<sequence>MVPKNLTTLTPSDIDALLELLTQEERYVMLLMLKNPNEVKKREWRVKRLKYLDDLSQKLESLKKQD</sequence>
<gene>
    <name evidence="1" type="ORF">NVIE_002110</name>
</gene>
<accession>A0A060HGD9</accession>
<organism evidence="1 2">
    <name type="scientific">Nitrososphaera viennensis EN76</name>
    <dbReference type="NCBI Taxonomy" id="926571"/>
    <lineage>
        <taxon>Archaea</taxon>
        <taxon>Nitrososphaerota</taxon>
        <taxon>Nitrososphaeria</taxon>
        <taxon>Nitrososphaerales</taxon>
        <taxon>Nitrososphaeraceae</taxon>
        <taxon>Nitrososphaera</taxon>
    </lineage>
</organism>
<reference evidence="1 2" key="1">
    <citation type="journal article" date="2014" name="Int. J. Syst. Evol. Microbiol.">
        <title>Nitrososphaera viennensis gen. nov., sp. nov., an aerobic and mesophilic, ammonia-oxidizing archaeon from soil and a member of the archaeal phylum Thaumarchaeota.</title>
        <authorList>
            <person name="Stieglmeier M."/>
            <person name="Klingl A."/>
            <person name="Alves R.J."/>
            <person name="Rittmann S.K."/>
            <person name="Melcher M."/>
            <person name="Leisch N."/>
            <person name="Schleper C."/>
        </authorList>
    </citation>
    <scope>NUCLEOTIDE SEQUENCE [LARGE SCALE GENOMIC DNA]</scope>
    <source>
        <strain evidence="1">EN76</strain>
    </source>
</reference>
<dbReference type="RefSeq" id="WP_075053621.1">
    <property type="nucleotide sequence ID" value="NZ_CP007536.1"/>
</dbReference>
<dbReference type="Proteomes" id="UP000027093">
    <property type="component" value="Chromosome"/>
</dbReference>
<dbReference type="OrthoDB" id="374677at2157"/>
<name>A0A060HGD9_9ARCH</name>
<dbReference type="KEGG" id="nvn:NVIE_002110"/>
<dbReference type="EMBL" id="CP007536">
    <property type="protein sequence ID" value="AIC14395.1"/>
    <property type="molecule type" value="Genomic_DNA"/>
</dbReference>
<dbReference type="AlphaFoldDB" id="A0A060HGD9"/>